<evidence type="ECO:0000313" key="3">
    <source>
        <dbReference type="Proteomes" id="UP000005439"/>
    </source>
</evidence>
<sequence length="274" mass="31655">MSAASIDRFLAAERRRLEVKGRNGTKPGTPLKQQIPVRMWAEWDDATHPGFLEIDLVSHDGGAARGEFAWTLDLVDILTGWTETVALPNKARKWVIEALDTQLARFPFPIRGIDSDNGSEFINHHLLTWCDSHPITFTRARAYHKNDGCYVEQKNWSVVRRFVGYLRYEGAEQVQWLNDLYATLRLYTHFFQPLQKAVAKERRGARTYRRYDQAQTPYQRVLALPDTVVSPAQKAVLTAQYASLNPAAIRRDLLRLQNRLWDPMPRETPHEFPL</sequence>
<gene>
    <name evidence="2" type="ordered locus">Sulac_2232</name>
</gene>
<reference evidence="3" key="1">
    <citation type="submission" date="2011-12" db="EMBL/GenBank/DDBJ databases">
        <title>The complete genome of chromosome of Sulfobacillus acidophilus DSM 10332.</title>
        <authorList>
            <person name="Lucas S."/>
            <person name="Han J."/>
            <person name="Lapidus A."/>
            <person name="Bruce D."/>
            <person name="Goodwin L."/>
            <person name="Pitluck S."/>
            <person name="Peters L."/>
            <person name="Kyrpides N."/>
            <person name="Mavromatis K."/>
            <person name="Ivanova N."/>
            <person name="Mikhailova N."/>
            <person name="Chertkov O."/>
            <person name="Saunders E."/>
            <person name="Detter J.C."/>
            <person name="Tapia R."/>
            <person name="Han C."/>
            <person name="Land M."/>
            <person name="Hauser L."/>
            <person name="Markowitz V."/>
            <person name="Cheng J.-F."/>
            <person name="Hugenholtz P."/>
            <person name="Woyke T."/>
            <person name="Wu D."/>
            <person name="Pukall R."/>
            <person name="Gehrich-Schroeter G."/>
            <person name="Schneider S."/>
            <person name="Klenk H.-P."/>
            <person name="Eisen J.A."/>
        </authorList>
    </citation>
    <scope>NUCLEOTIDE SEQUENCE [LARGE SCALE GENOMIC DNA]</scope>
    <source>
        <strain evidence="3">ATCC 700253 / DSM 10332 / NAL</strain>
    </source>
</reference>
<dbReference type="GO" id="GO:0003676">
    <property type="term" value="F:nucleic acid binding"/>
    <property type="evidence" value="ECO:0007669"/>
    <property type="project" value="InterPro"/>
</dbReference>
<proteinExistence type="predicted"/>
<keyword evidence="3" id="KW-1185">Reference proteome</keyword>
<dbReference type="SUPFAM" id="SSF53098">
    <property type="entry name" value="Ribonuclease H-like"/>
    <property type="match status" value="1"/>
</dbReference>
<dbReference type="GO" id="GO:0015074">
    <property type="term" value="P:DNA integration"/>
    <property type="evidence" value="ECO:0007669"/>
    <property type="project" value="InterPro"/>
</dbReference>
<accession>G8TU33</accession>
<dbReference type="HOGENOM" id="CLU_029113_0_0_9"/>
<organism evidence="2 3">
    <name type="scientific">Sulfobacillus acidophilus (strain ATCC 700253 / DSM 10332 / NAL)</name>
    <dbReference type="NCBI Taxonomy" id="679936"/>
    <lineage>
        <taxon>Bacteria</taxon>
        <taxon>Bacillati</taxon>
        <taxon>Bacillota</taxon>
        <taxon>Clostridia</taxon>
        <taxon>Eubacteriales</taxon>
        <taxon>Clostridiales Family XVII. Incertae Sedis</taxon>
        <taxon>Sulfobacillus</taxon>
    </lineage>
</organism>
<reference evidence="2 3" key="2">
    <citation type="journal article" date="2012" name="Stand. Genomic Sci.">
        <title>Complete genome sequence of the moderately thermophilic mineral-sulfide-oxidizing firmicute Sulfobacillus acidophilus type strain (NAL(T)).</title>
        <authorList>
            <person name="Anderson I."/>
            <person name="Chertkov O."/>
            <person name="Chen A."/>
            <person name="Saunders E."/>
            <person name="Lapidus A."/>
            <person name="Nolan M."/>
            <person name="Lucas S."/>
            <person name="Hammon N."/>
            <person name="Deshpande S."/>
            <person name="Cheng J.F."/>
            <person name="Han C."/>
            <person name="Tapia R."/>
            <person name="Goodwin L.A."/>
            <person name="Pitluck S."/>
            <person name="Liolios K."/>
            <person name="Pagani I."/>
            <person name="Ivanova N."/>
            <person name="Mikhailova N."/>
            <person name="Pati A."/>
            <person name="Palaniappan K."/>
            <person name="Land M."/>
            <person name="Pan C."/>
            <person name="Rohde M."/>
            <person name="Pukall R."/>
            <person name="Goker M."/>
            <person name="Detter J.C."/>
            <person name="Woyke T."/>
            <person name="Bristow J."/>
            <person name="Eisen J.A."/>
            <person name="Markowitz V."/>
            <person name="Hugenholtz P."/>
            <person name="Kyrpides N.C."/>
            <person name="Klenk H.P."/>
            <person name="Mavromatis K."/>
        </authorList>
    </citation>
    <scope>NUCLEOTIDE SEQUENCE [LARGE SCALE GENOMIC DNA]</scope>
    <source>
        <strain evidence="3">ATCC 700253 / DSM 10332 / NAL</strain>
    </source>
</reference>
<dbReference type="Proteomes" id="UP000005439">
    <property type="component" value="Chromosome"/>
</dbReference>
<dbReference type="InterPro" id="IPR012337">
    <property type="entry name" value="RNaseH-like_sf"/>
</dbReference>
<name>G8TU33_SULAD</name>
<dbReference type="EMBL" id="CP003179">
    <property type="protein sequence ID" value="AEW05705.1"/>
    <property type="molecule type" value="Genomic_DNA"/>
</dbReference>
<evidence type="ECO:0000259" key="1">
    <source>
        <dbReference type="PROSITE" id="PS50994"/>
    </source>
</evidence>
<dbReference type="Pfam" id="PF00665">
    <property type="entry name" value="rve"/>
    <property type="match status" value="1"/>
</dbReference>
<dbReference type="InterPro" id="IPR001584">
    <property type="entry name" value="Integrase_cat-core"/>
</dbReference>
<dbReference type="PATRIC" id="fig|679936.5.peg.2313"/>
<dbReference type="PROSITE" id="PS50994">
    <property type="entry name" value="INTEGRASE"/>
    <property type="match status" value="1"/>
</dbReference>
<dbReference type="InterPro" id="IPR036397">
    <property type="entry name" value="RNaseH_sf"/>
</dbReference>
<dbReference type="AlphaFoldDB" id="G8TU33"/>
<feature type="domain" description="Integrase catalytic" evidence="1">
    <location>
        <begin position="45"/>
        <end position="225"/>
    </location>
</feature>
<evidence type="ECO:0000313" key="2">
    <source>
        <dbReference type="EMBL" id="AEW05705.1"/>
    </source>
</evidence>
<protein>
    <submittedName>
        <fullName evidence="2">Integrase catalytic region</fullName>
    </submittedName>
</protein>
<dbReference type="KEGG" id="sap:Sulac_2232"/>
<dbReference type="Gene3D" id="3.30.420.10">
    <property type="entry name" value="Ribonuclease H-like superfamily/Ribonuclease H"/>
    <property type="match status" value="1"/>
</dbReference>